<dbReference type="AlphaFoldDB" id="Q7D9K7"/>
<dbReference type="HOGENOM" id="CLU_032980_0_0_11"/>
<evidence type="ECO:0000313" key="5">
    <source>
        <dbReference type="Proteomes" id="UP000001020"/>
    </source>
</evidence>
<gene>
    <name evidence="4" type="ordered locus">MT0624</name>
</gene>
<accession>Q7D9K7</accession>
<feature type="domain" description="Mammalian cell entry C-terminal" evidence="3">
    <location>
        <begin position="148"/>
        <end position="307"/>
    </location>
</feature>
<dbReference type="InterPro" id="IPR024516">
    <property type="entry name" value="Mce_C"/>
</dbReference>
<dbReference type="EMBL" id="AE000516">
    <property type="protein sequence ID" value="AAK44848.1"/>
    <property type="molecule type" value="Genomic_DNA"/>
</dbReference>
<dbReference type="PANTHER" id="PTHR33371:SF16">
    <property type="entry name" value="MCE-FAMILY PROTEIN MCE3F"/>
    <property type="match status" value="1"/>
</dbReference>
<protein>
    <submittedName>
        <fullName evidence="4">Virulence factor mce family protein</fullName>
    </submittedName>
</protein>
<dbReference type="InterPro" id="IPR005693">
    <property type="entry name" value="Mce"/>
</dbReference>
<dbReference type="PANTHER" id="PTHR33371">
    <property type="entry name" value="INTERMEMBRANE PHOSPHOLIPID TRANSPORT SYSTEM BINDING PROTEIN MLAD-RELATED"/>
    <property type="match status" value="1"/>
</dbReference>
<keyword evidence="5" id="KW-1185">Reference proteome</keyword>
<evidence type="ECO:0000256" key="1">
    <source>
        <dbReference type="SAM" id="Phobius"/>
    </source>
</evidence>
<dbReference type="Pfam" id="PF11887">
    <property type="entry name" value="Mce4_CUP1"/>
    <property type="match status" value="1"/>
</dbReference>
<dbReference type="InterPro" id="IPR052336">
    <property type="entry name" value="MlaD_Phospholipid_Transporter"/>
</dbReference>
<feature type="domain" description="Mce/MlaD" evidence="2">
    <location>
        <begin position="62"/>
        <end position="135"/>
    </location>
</feature>
<dbReference type="KEGG" id="mtc:MT0624"/>
<dbReference type="GO" id="GO:0005576">
    <property type="term" value="C:extracellular region"/>
    <property type="evidence" value="ECO:0007669"/>
    <property type="project" value="TreeGrafter"/>
</dbReference>
<sequence>MSATRRTRMTRRADRWWKGLSEEMLTRAIKTQLVLLTVLAVIAVVVLGWYFLRIPSLVGIGRYTLYAELPRSGGLYRTANVTYRGITIGKVTGVEPTERGARATMSIDNGYQIPTDASANVHSVSAVGEQFVDLVSTRTSGPYLRHGQTITTTTVPSQIGPALDAANRGLAVLPKDRVASVLHEASEAVGGLGSSLNRLIEATQAIAHDVRGSLEDIDDIIERSAPIIDSQVNSGNEIARWAANLNTLAAQTAQTDPAVRSILANAAPTADQVNATFSDVRESLPQTLANLEVVIDMLKRYHNGVEQALVFLPQSGAIAQSVTTEFPGQAGLGVGGLALNQPPPCLTGFLPASEWRSPADTSTAPLPKGTYCRIPMDASNVVRGARNNPCVDVPGKRAATPRECRSNEAYVPGGTNPWYGDPNQMLSCPAPAARCDQPVKPGQVIPAPSVNNGINPLPADQLPGTPPPVNDPLQRPGSGTVQCNGQQPNPCVYTPSTFPTTIYDVQSGKVVAPDGVVYSVEASTHAGADGWKVMLAPTG</sequence>
<evidence type="ECO:0000259" key="3">
    <source>
        <dbReference type="Pfam" id="PF11887"/>
    </source>
</evidence>
<dbReference type="InterPro" id="IPR003399">
    <property type="entry name" value="Mce/MlaD"/>
</dbReference>
<proteinExistence type="predicted"/>
<dbReference type="Pfam" id="PF02470">
    <property type="entry name" value="MlaD"/>
    <property type="match status" value="1"/>
</dbReference>
<keyword evidence="1" id="KW-0472">Membrane</keyword>
<name>Q7D9K7_MYCTO</name>
<reference evidence="4 5" key="1">
    <citation type="journal article" date="2002" name="J. Bacteriol.">
        <title>Whole-genome comparison of Mycobacterium tuberculosis clinical and laboratory strains.</title>
        <authorList>
            <person name="Fleischmann R.D."/>
            <person name="Alland D."/>
            <person name="Eisen J.A."/>
            <person name="Carpenter L."/>
            <person name="White O."/>
            <person name="Peterson J."/>
            <person name="DeBoy R."/>
            <person name="Dodson R."/>
            <person name="Gwinn M."/>
            <person name="Haft D."/>
            <person name="Hickey E."/>
            <person name="Kolonay J.F."/>
            <person name="Nelson W.C."/>
            <person name="Umayam L.A."/>
            <person name="Ermolaeva M."/>
            <person name="Salzberg S.L."/>
            <person name="Delcher A."/>
            <person name="Utterback T."/>
            <person name="Weidman J."/>
            <person name="Khouri H."/>
            <person name="Gill J."/>
            <person name="Mikula A."/>
            <person name="Bishai W."/>
            <person name="Jacobs Jr W.R.Jr."/>
            <person name="Venter J.C."/>
            <person name="Fraser C.M."/>
        </authorList>
    </citation>
    <scope>NUCLEOTIDE SEQUENCE [LARGE SCALE GENOMIC DNA]</scope>
    <source>
        <strain evidence="5">CDC 1551 / Oshkosh</strain>
    </source>
</reference>
<dbReference type="Proteomes" id="UP000001020">
    <property type="component" value="Chromosome"/>
</dbReference>
<evidence type="ECO:0000259" key="2">
    <source>
        <dbReference type="Pfam" id="PF02470"/>
    </source>
</evidence>
<dbReference type="NCBIfam" id="TIGR00996">
    <property type="entry name" value="Mtu_fam_mce"/>
    <property type="match status" value="1"/>
</dbReference>
<organism evidence="4 5">
    <name type="scientific">Mycobacterium tuberculosis (strain CDC 1551 / Oshkosh)</name>
    <dbReference type="NCBI Taxonomy" id="83331"/>
    <lineage>
        <taxon>Bacteria</taxon>
        <taxon>Bacillati</taxon>
        <taxon>Actinomycetota</taxon>
        <taxon>Actinomycetes</taxon>
        <taxon>Mycobacteriales</taxon>
        <taxon>Mycobacteriaceae</taxon>
        <taxon>Mycobacterium</taxon>
        <taxon>Mycobacterium tuberculosis complex</taxon>
    </lineage>
</organism>
<keyword evidence="1" id="KW-1133">Transmembrane helix</keyword>
<evidence type="ECO:0000313" key="4">
    <source>
        <dbReference type="EMBL" id="AAK44848.1"/>
    </source>
</evidence>
<feature type="transmembrane region" description="Helical" evidence="1">
    <location>
        <begin position="33"/>
        <end position="52"/>
    </location>
</feature>
<keyword evidence="1" id="KW-0812">Transmembrane</keyword>